<dbReference type="Proteomes" id="UP000230833">
    <property type="component" value="Unassembled WGS sequence"/>
</dbReference>
<keyword evidence="1" id="KW-0690">Ribosome biogenesis</keyword>
<protein>
    <recommendedName>
        <fullName evidence="4">Ribosome-binding factor A</fullName>
    </recommendedName>
</protein>
<evidence type="ECO:0008006" key="4">
    <source>
        <dbReference type="Google" id="ProtNLM"/>
    </source>
</evidence>
<dbReference type="InterPro" id="IPR015946">
    <property type="entry name" value="KH_dom-like_a/b"/>
</dbReference>
<accession>A0A2H0RKP5</accession>
<dbReference type="SUPFAM" id="SSF89919">
    <property type="entry name" value="Ribosome-binding factor A, RbfA"/>
    <property type="match status" value="1"/>
</dbReference>
<name>A0A2H0RKP5_9BACT</name>
<proteinExistence type="predicted"/>
<evidence type="ECO:0000256" key="1">
    <source>
        <dbReference type="ARBA" id="ARBA00022517"/>
    </source>
</evidence>
<gene>
    <name evidence="2" type="ORF">COV07_03575</name>
</gene>
<dbReference type="Gene3D" id="3.30.300.20">
    <property type="match status" value="1"/>
</dbReference>
<dbReference type="Pfam" id="PF02033">
    <property type="entry name" value="RBFA"/>
    <property type="match status" value="1"/>
</dbReference>
<comment type="caution">
    <text evidence="2">The sequence shown here is derived from an EMBL/GenBank/DDBJ whole genome shotgun (WGS) entry which is preliminary data.</text>
</comment>
<dbReference type="GO" id="GO:0006364">
    <property type="term" value="P:rRNA processing"/>
    <property type="evidence" value="ECO:0007669"/>
    <property type="project" value="InterPro"/>
</dbReference>
<reference evidence="2 3" key="1">
    <citation type="submission" date="2017-09" db="EMBL/GenBank/DDBJ databases">
        <title>Depth-based differentiation of microbial function through sediment-hosted aquifers and enrichment of novel symbionts in the deep terrestrial subsurface.</title>
        <authorList>
            <person name="Probst A.J."/>
            <person name="Ladd B."/>
            <person name="Jarett J.K."/>
            <person name="Geller-Mcgrath D.E."/>
            <person name="Sieber C.M."/>
            <person name="Emerson J.B."/>
            <person name="Anantharaman K."/>
            <person name="Thomas B.C."/>
            <person name="Malmstrom R."/>
            <person name="Stieglmeier M."/>
            <person name="Klingl A."/>
            <person name="Woyke T."/>
            <person name="Ryan C.M."/>
            <person name="Banfield J.F."/>
        </authorList>
    </citation>
    <scope>NUCLEOTIDE SEQUENCE [LARGE SCALE GENOMIC DNA]</scope>
    <source>
        <strain evidence="2">CG10_big_fil_rev_8_21_14_0_10_45_14</strain>
    </source>
</reference>
<dbReference type="EMBL" id="PCYL01000037">
    <property type="protein sequence ID" value="PIR46584.1"/>
    <property type="molecule type" value="Genomic_DNA"/>
</dbReference>
<sequence>MREKQKEKKTETFHRLAAEFVRIESTPASLITITRVELNPSGKDAKIYFTTLPESEQETAEKFLTRKIIEFREYVRDHSRIGILPHFSFKIDFGERNRQRLDEISLDLN</sequence>
<dbReference type="InterPro" id="IPR023799">
    <property type="entry name" value="RbfA_dom_sf"/>
</dbReference>
<evidence type="ECO:0000313" key="3">
    <source>
        <dbReference type="Proteomes" id="UP000230833"/>
    </source>
</evidence>
<dbReference type="InterPro" id="IPR000238">
    <property type="entry name" value="RbfA"/>
</dbReference>
<evidence type="ECO:0000313" key="2">
    <source>
        <dbReference type="EMBL" id="PIR46584.1"/>
    </source>
</evidence>
<organism evidence="2 3">
    <name type="scientific">Candidatus Vogelbacteria bacterium CG10_big_fil_rev_8_21_14_0_10_45_14</name>
    <dbReference type="NCBI Taxonomy" id="1975042"/>
    <lineage>
        <taxon>Bacteria</taxon>
        <taxon>Candidatus Vogeliibacteriota</taxon>
    </lineage>
</organism>
<dbReference type="AlphaFoldDB" id="A0A2H0RKP5"/>